<protein>
    <submittedName>
        <fullName evidence="2">Uncharacterized protein</fullName>
    </submittedName>
</protein>
<accession>A0AAW1L7G7</accession>
<evidence type="ECO:0000256" key="1">
    <source>
        <dbReference type="SAM" id="MobiDB-lite"/>
    </source>
</evidence>
<keyword evidence="3" id="KW-1185">Reference proteome</keyword>
<dbReference type="Proteomes" id="UP001458880">
    <property type="component" value="Unassembled WGS sequence"/>
</dbReference>
<reference evidence="2 3" key="1">
    <citation type="journal article" date="2024" name="BMC Genomics">
        <title>De novo assembly and annotation of Popillia japonica's genome with initial clues to its potential as an invasive pest.</title>
        <authorList>
            <person name="Cucini C."/>
            <person name="Boschi S."/>
            <person name="Funari R."/>
            <person name="Cardaioli E."/>
            <person name="Iannotti N."/>
            <person name="Marturano G."/>
            <person name="Paoli F."/>
            <person name="Bruttini M."/>
            <person name="Carapelli A."/>
            <person name="Frati F."/>
            <person name="Nardi F."/>
        </authorList>
    </citation>
    <scope>NUCLEOTIDE SEQUENCE [LARGE SCALE GENOMIC DNA]</scope>
    <source>
        <strain evidence="2">DMR45628</strain>
    </source>
</reference>
<comment type="caution">
    <text evidence="2">The sequence shown here is derived from an EMBL/GenBank/DDBJ whole genome shotgun (WGS) entry which is preliminary data.</text>
</comment>
<name>A0AAW1L7G7_POPJA</name>
<dbReference type="AlphaFoldDB" id="A0AAW1L7G7"/>
<evidence type="ECO:0000313" key="2">
    <source>
        <dbReference type="EMBL" id="KAK9729936.1"/>
    </source>
</evidence>
<evidence type="ECO:0000313" key="3">
    <source>
        <dbReference type="Proteomes" id="UP001458880"/>
    </source>
</evidence>
<gene>
    <name evidence="2" type="ORF">QE152_g15619</name>
</gene>
<proteinExistence type="predicted"/>
<sequence length="69" mass="7333">MPTASAPLGDHNSKFTLSDDECKSDQEADDEAAEEVHDLDATLNPAAYLTSLTYLDNNVLENGAYDAAG</sequence>
<organism evidence="2 3">
    <name type="scientific">Popillia japonica</name>
    <name type="common">Japanese beetle</name>
    <dbReference type="NCBI Taxonomy" id="7064"/>
    <lineage>
        <taxon>Eukaryota</taxon>
        <taxon>Metazoa</taxon>
        <taxon>Ecdysozoa</taxon>
        <taxon>Arthropoda</taxon>
        <taxon>Hexapoda</taxon>
        <taxon>Insecta</taxon>
        <taxon>Pterygota</taxon>
        <taxon>Neoptera</taxon>
        <taxon>Endopterygota</taxon>
        <taxon>Coleoptera</taxon>
        <taxon>Polyphaga</taxon>
        <taxon>Scarabaeiformia</taxon>
        <taxon>Scarabaeidae</taxon>
        <taxon>Rutelinae</taxon>
        <taxon>Popillia</taxon>
    </lineage>
</organism>
<feature type="region of interest" description="Disordered" evidence="1">
    <location>
        <begin position="1"/>
        <end position="35"/>
    </location>
</feature>
<dbReference type="EMBL" id="JASPKY010000155">
    <property type="protein sequence ID" value="KAK9729936.1"/>
    <property type="molecule type" value="Genomic_DNA"/>
</dbReference>